<dbReference type="GO" id="GO:0042078">
    <property type="term" value="P:germ-line stem cell division"/>
    <property type="evidence" value="ECO:0007669"/>
    <property type="project" value="TreeGrafter"/>
</dbReference>
<keyword evidence="5" id="KW-0347">Helicase</keyword>
<evidence type="ECO:0000256" key="6">
    <source>
        <dbReference type="ARBA" id="ARBA00022840"/>
    </source>
</evidence>
<dbReference type="GO" id="GO:0003724">
    <property type="term" value="F:RNA helicase activity"/>
    <property type="evidence" value="ECO:0007669"/>
    <property type="project" value="UniProtKB-EC"/>
</dbReference>
<dbReference type="InterPro" id="IPR035437">
    <property type="entry name" value="SNase_OB-fold_sf"/>
</dbReference>
<dbReference type="EMBL" id="BPLR01003528">
    <property type="protein sequence ID" value="GIX85604.1"/>
    <property type="molecule type" value="Genomic_DNA"/>
</dbReference>
<comment type="caution">
    <text evidence="10">The sequence shown here is derived from an EMBL/GenBank/DDBJ whole genome shotgun (WGS) entry which is preliminary data.</text>
</comment>
<comment type="catalytic activity">
    <reaction evidence="7">
        <text>ATP + H2O = ADP + phosphate + H(+)</text>
        <dbReference type="Rhea" id="RHEA:13065"/>
        <dbReference type="ChEBI" id="CHEBI:15377"/>
        <dbReference type="ChEBI" id="CHEBI:15378"/>
        <dbReference type="ChEBI" id="CHEBI:30616"/>
        <dbReference type="ChEBI" id="CHEBI:43474"/>
        <dbReference type="ChEBI" id="CHEBI:456216"/>
        <dbReference type="EC" id="3.6.4.13"/>
    </reaction>
</comment>
<sequence>MRSGSSEFSIFLFCKSQRSTPFSHYSDHCADSAANYKTQNGFKEKFYFSTVFARRRNFHKAAEVSKSPGHFIVKETPGINSSSQANEFLDLEKSMQHFYSSLEPNFFQLPVKTLILSLAHGYMIKVYLLDYGKECNVPRIDVFEIQPDFLRLPVQAVDFKLSALEPMSYVLSNYDLACDLGQIPEWDSSAVTFVEDLLKGKIKVGIKVEGMNKECLFGTLHVTPYGGDVICLNDELVLKKYAAENPNCWNDIIKVNNTASRMDAYSDPCLQNKSSSPESLKTSSASSTITSMSEKVQK</sequence>
<dbReference type="PANTHER" id="PTHR22655:SF2">
    <property type="entry name" value="ATP-DEPENDENT RNA HELICASE TDRD12-RELATED"/>
    <property type="match status" value="1"/>
</dbReference>
<dbReference type="AlphaFoldDB" id="A0AAV4NPY1"/>
<keyword evidence="4" id="KW-0378">Hydrolase</keyword>
<evidence type="ECO:0000256" key="5">
    <source>
        <dbReference type="ARBA" id="ARBA00022806"/>
    </source>
</evidence>
<proteinExistence type="predicted"/>
<evidence type="ECO:0000256" key="3">
    <source>
        <dbReference type="ARBA" id="ARBA00022741"/>
    </source>
</evidence>
<evidence type="ECO:0000256" key="4">
    <source>
        <dbReference type="ARBA" id="ARBA00022801"/>
    </source>
</evidence>
<name>A0AAV4NPY1_CAEEX</name>
<keyword evidence="2" id="KW-0677">Repeat</keyword>
<gene>
    <name evidence="10" type="primary">AVEN_86433_1</name>
    <name evidence="10" type="ORF">CEXT_241641</name>
</gene>
<dbReference type="EC" id="3.6.4.13" evidence="1"/>
<protein>
    <recommendedName>
        <fullName evidence="1">RNA helicase</fullName>
        <ecNumber evidence="1">3.6.4.13</ecNumber>
    </recommendedName>
</protein>
<evidence type="ECO:0000256" key="1">
    <source>
        <dbReference type="ARBA" id="ARBA00012552"/>
    </source>
</evidence>
<dbReference type="Pfam" id="PF00567">
    <property type="entry name" value="TUDOR"/>
    <property type="match status" value="1"/>
</dbReference>
<evidence type="ECO:0000313" key="11">
    <source>
        <dbReference type="Proteomes" id="UP001054945"/>
    </source>
</evidence>
<dbReference type="Proteomes" id="UP001054945">
    <property type="component" value="Unassembled WGS sequence"/>
</dbReference>
<dbReference type="InterPro" id="IPR002999">
    <property type="entry name" value="Tudor"/>
</dbReference>
<evidence type="ECO:0000256" key="7">
    <source>
        <dbReference type="ARBA" id="ARBA00047984"/>
    </source>
</evidence>
<keyword evidence="3" id="KW-0547">Nucleotide-binding</keyword>
<dbReference type="GO" id="GO:0016787">
    <property type="term" value="F:hydrolase activity"/>
    <property type="evidence" value="ECO:0007669"/>
    <property type="project" value="UniProtKB-KW"/>
</dbReference>
<evidence type="ECO:0000256" key="8">
    <source>
        <dbReference type="SAM" id="MobiDB-lite"/>
    </source>
</evidence>
<evidence type="ECO:0000256" key="2">
    <source>
        <dbReference type="ARBA" id="ARBA00022737"/>
    </source>
</evidence>
<reference evidence="10 11" key="1">
    <citation type="submission" date="2021-06" db="EMBL/GenBank/DDBJ databases">
        <title>Caerostris extrusa draft genome.</title>
        <authorList>
            <person name="Kono N."/>
            <person name="Arakawa K."/>
        </authorList>
    </citation>
    <scope>NUCLEOTIDE SEQUENCE [LARGE SCALE GENOMIC DNA]</scope>
</reference>
<evidence type="ECO:0000313" key="10">
    <source>
        <dbReference type="EMBL" id="GIX85604.1"/>
    </source>
</evidence>
<keyword evidence="6" id="KW-0067">ATP-binding</keyword>
<keyword evidence="11" id="KW-1185">Reference proteome</keyword>
<accession>A0AAV4NPY1</accession>
<dbReference type="Gene3D" id="2.40.50.90">
    <property type="match status" value="1"/>
</dbReference>
<dbReference type="PANTHER" id="PTHR22655">
    <property type="entry name" value="ATP-DEPENDENT RNA HELICASE TDRD12-RELATED"/>
    <property type="match status" value="1"/>
</dbReference>
<feature type="compositionally biased region" description="Low complexity" evidence="8">
    <location>
        <begin position="274"/>
        <end position="298"/>
    </location>
</feature>
<evidence type="ECO:0000259" key="9">
    <source>
        <dbReference type="Pfam" id="PF00567"/>
    </source>
</evidence>
<dbReference type="SUPFAM" id="SSF63748">
    <property type="entry name" value="Tudor/PWWP/MBT"/>
    <property type="match status" value="1"/>
</dbReference>
<organism evidence="10 11">
    <name type="scientific">Caerostris extrusa</name>
    <name type="common">Bark spider</name>
    <name type="synonym">Caerostris bankana</name>
    <dbReference type="NCBI Taxonomy" id="172846"/>
    <lineage>
        <taxon>Eukaryota</taxon>
        <taxon>Metazoa</taxon>
        <taxon>Ecdysozoa</taxon>
        <taxon>Arthropoda</taxon>
        <taxon>Chelicerata</taxon>
        <taxon>Arachnida</taxon>
        <taxon>Araneae</taxon>
        <taxon>Araneomorphae</taxon>
        <taxon>Entelegynae</taxon>
        <taxon>Araneoidea</taxon>
        <taxon>Araneidae</taxon>
        <taxon>Caerostris</taxon>
    </lineage>
</organism>
<feature type="domain" description="Tudor" evidence="9">
    <location>
        <begin position="120"/>
        <end position="162"/>
    </location>
</feature>
<dbReference type="GO" id="GO:0005737">
    <property type="term" value="C:cytoplasm"/>
    <property type="evidence" value="ECO:0007669"/>
    <property type="project" value="UniProtKB-ARBA"/>
</dbReference>
<dbReference type="GO" id="GO:0005524">
    <property type="term" value="F:ATP binding"/>
    <property type="evidence" value="ECO:0007669"/>
    <property type="project" value="UniProtKB-KW"/>
</dbReference>
<feature type="region of interest" description="Disordered" evidence="8">
    <location>
        <begin position="269"/>
        <end position="298"/>
    </location>
</feature>